<feature type="transmembrane region" description="Helical" evidence="1">
    <location>
        <begin position="108"/>
        <end position="125"/>
    </location>
</feature>
<gene>
    <name evidence="2" type="ordered locus">Plut_0173</name>
</gene>
<dbReference type="Proteomes" id="UP000002709">
    <property type="component" value="Chromosome"/>
</dbReference>
<feature type="transmembrane region" description="Helical" evidence="1">
    <location>
        <begin position="284"/>
        <end position="303"/>
    </location>
</feature>
<protein>
    <recommendedName>
        <fullName evidence="4">YfhO family protein</fullName>
    </recommendedName>
</protein>
<reference evidence="3" key="1">
    <citation type="submission" date="2005-08" db="EMBL/GenBank/DDBJ databases">
        <title>Complete sequence of Pelodictyon luteolum DSM 273.</title>
        <authorList>
            <consortium name="US DOE Joint Genome Institute"/>
            <person name="Copeland A."/>
            <person name="Lucas S."/>
            <person name="Lapidus A."/>
            <person name="Barry K."/>
            <person name="Detter J.C."/>
            <person name="Glavina T."/>
            <person name="Hammon N."/>
            <person name="Israni S."/>
            <person name="Pitluck S."/>
            <person name="Bryant D."/>
            <person name="Schmutz J."/>
            <person name="Larimer F."/>
            <person name="Land M."/>
            <person name="Kyrpides N."/>
            <person name="Ivanova N."/>
            <person name="Richardson P."/>
        </authorList>
    </citation>
    <scope>NUCLEOTIDE SEQUENCE [LARGE SCALE GENOMIC DNA]</scope>
    <source>
        <strain evidence="3">DSM 273 / BCRC 81028 / 2530</strain>
    </source>
</reference>
<dbReference type="KEGG" id="plt:Plut_0173"/>
<dbReference type="STRING" id="319225.Plut_0173"/>
<feature type="transmembrane region" description="Helical" evidence="1">
    <location>
        <begin position="230"/>
        <end position="251"/>
    </location>
</feature>
<dbReference type="PANTHER" id="PTHR38454:SF1">
    <property type="entry name" value="INTEGRAL MEMBRANE PROTEIN"/>
    <property type="match status" value="1"/>
</dbReference>
<dbReference type="PANTHER" id="PTHR38454">
    <property type="entry name" value="INTEGRAL MEMBRANE PROTEIN-RELATED"/>
    <property type="match status" value="1"/>
</dbReference>
<evidence type="ECO:0000313" key="3">
    <source>
        <dbReference type="Proteomes" id="UP000002709"/>
    </source>
</evidence>
<accession>Q3B6G8</accession>
<feature type="transmembrane region" description="Helical" evidence="1">
    <location>
        <begin position="309"/>
        <end position="327"/>
    </location>
</feature>
<feature type="transmembrane region" description="Helical" evidence="1">
    <location>
        <begin position="490"/>
        <end position="510"/>
    </location>
</feature>
<feature type="transmembrane region" description="Helical" evidence="1">
    <location>
        <begin position="334"/>
        <end position="357"/>
    </location>
</feature>
<keyword evidence="1" id="KW-0472">Membrane</keyword>
<feature type="transmembrane region" description="Helical" evidence="1">
    <location>
        <begin position="377"/>
        <end position="397"/>
    </location>
</feature>
<feature type="transmembrane region" description="Helical" evidence="1">
    <location>
        <begin position="82"/>
        <end position="101"/>
    </location>
</feature>
<dbReference type="EMBL" id="CP000096">
    <property type="protein sequence ID" value="ABB23063.1"/>
    <property type="molecule type" value="Genomic_DNA"/>
</dbReference>
<dbReference type="HOGENOM" id="CLU_008305_0_0_10"/>
<evidence type="ECO:0000256" key="1">
    <source>
        <dbReference type="SAM" id="Phobius"/>
    </source>
</evidence>
<sequence length="793" mass="86031">MLFRYPRGLKNRIVPLIAATFGYTFLAIAMYWPVAILSYVPAVPDSLVPGATALALSQLQEASGQYPLWQPWVFSGMPTVGAFSYLSGLYFPNVLFSLFSLGGMQLQLLHLVFAGLGTFLFLRRAGLEPPASFFGGAAFMLNPYLSAMLVHGHGSQLMTAAYMPWMLWALMRVVQHSKLEDAGVLALIAGFQLQRAHVQVAWYSWLLFAILALFLFVTLKAPLREKFRPLGLIVLGLSCGVAMSAAIYLPASAYAPFSVRGMAGGGGGSAMEYATLWSMHPIELLTFIVPGMFGFGGITYWGFMPFTDFPNYAGIIVLLFAFIGAYAGRREPFVRFFIIAALLSMFLSFGSFFSPVFDLFYYAAPLFSRFRVPSMALLMLYLSIAGLAAAGLGTLLGSRTESLHRPLRYASLAFAAMLLIALAAGGALEGWLRSLFPVPAVSNFDLALMVNRVRIQGIENGALLLGALFGTALLLLWLGLKRFIPFRAAVLLLGALALGDLLWCSVQVVYPSPSSLRSASLVPEDAVRPAFAPDEVTLWLARQPGTFRIYPAGSLFGENKFAVFGIESVGGYHPAKFSRYEELLAQTGNLASPAVLRMLNVRYVLSLQPVLHPLLEPAMEGELRLASGPARVHVYRLQGSLPRAWAALKAERADGLDAVISGLESPGITPGTVFVSPSSPIAGRTFAPASVKILDRTAESSLIEVSSEGEALLVQSEINYPLRWKAEVDGKPAVIEAVNGLLRGVVLQGGTRRVRFHYDRTGFETARNVSYGAFGLAFLMAISGLPSRFARRS</sequence>
<dbReference type="AlphaFoldDB" id="Q3B6G8"/>
<name>Q3B6G8_CHLL3</name>
<keyword evidence="1" id="KW-0812">Transmembrane</keyword>
<organism evidence="2 3">
    <name type="scientific">Chlorobium luteolum (strain DSM 273 / BCRC 81028 / 2530)</name>
    <name type="common">Pelodictyon luteolum</name>
    <dbReference type="NCBI Taxonomy" id="319225"/>
    <lineage>
        <taxon>Bacteria</taxon>
        <taxon>Pseudomonadati</taxon>
        <taxon>Chlorobiota</taxon>
        <taxon>Chlorobiia</taxon>
        <taxon>Chlorobiales</taxon>
        <taxon>Chlorobiaceae</taxon>
        <taxon>Chlorobium/Pelodictyon group</taxon>
        <taxon>Pelodictyon</taxon>
    </lineage>
</organism>
<dbReference type="eggNOG" id="COG5617">
    <property type="taxonomic scope" value="Bacteria"/>
</dbReference>
<feature type="transmembrane region" description="Helical" evidence="1">
    <location>
        <begin position="157"/>
        <end position="174"/>
    </location>
</feature>
<evidence type="ECO:0000313" key="2">
    <source>
        <dbReference type="EMBL" id="ABB23063.1"/>
    </source>
</evidence>
<feature type="transmembrane region" description="Helical" evidence="1">
    <location>
        <begin position="461"/>
        <end position="478"/>
    </location>
</feature>
<feature type="transmembrane region" description="Helical" evidence="1">
    <location>
        <begin position="12"/>
        <end position="32"/>
    </location>
</feature>
<feature type="transmembrane region" description="Helical" evidence="1">
    <location>
        <begin position="409"/>
        <end position="428"/>
    </location>
</feature>
<keyword evidence="3" id="KW-1185">Reference proteome</keyword>
<keyword evidence="1" id="KW-1133">Transmembrane helix</keyword>
<proteinExistence type="predicted"/>
<evidence type="ECO:0008006" key="4">
    <source>
        <dbReference type="Google" id="ProtNLM"/>
    </source>
</evidence>
<feature type="transmembrane region" description="Helical" evidence="1">
    <location>
        <begin position="200"/>
        <end position="218"/>
    </location>
</feature>
<dbReference type="InterPro" id="IPR018580">
    <property type="entry name" value="Uncharacterised_YfhO"/>
</dbReference>